<protein>
    <submittedName>
        <fullName evidence="2">Uncharacterized protein</fullName>
    </submittedName>
</protein>
<name>A0A809RRW0_9PROT</name>
<proteinExistence type="inferred from homology"/>
<dbReference type="PANTHER" id="PTHR11060:SF0">
    <property type="entry name" value="PROTEIN MEMO1"/>
    <property type="match status" value="1"/>
</dbReference>
<dbReference type="Pfam" id="PF01875">
    <property type="entry name" value="Memo"/>
    <property type="match status" value="1"/>
</dbReference>
<accession>A0A809RRW0</accession>
<evidence type="ECO:0000313" key="3">
    <source>
        <dbReference type="Proteomes" id="UP000463939"/>
    </source>
</evidence>
<dbReference type="Gene3D" id="3.40.830.10">
    <property type="entry name" value="LigB-like"/>
    <property type="match status" value="1"/>
</dbReference>
<sequence>MLGPVHRVAVRGLALPGVDSFATPLGNIPVDQAAVALLGTMRQIVISAAAHTWEHSLEVQLPFLQTVLDDFSLIPLAVGDATPEEVAEVLELLWGGPETPDRHQFRSIAFPALSSRTSH</sequence>
<comment type="similarity">
    <text evidence="1">Belongs to the MEMO1 family.</text>
</comment>
<dbReference type="AlphaFoldDB" id="A0A809RRW0"/>
<reference evidence="3" key="1">
    <citation type="submission" date="2019-11" db="EMBL/GenBank/DDBJ databases">
        <title>Isolation and characterization of a novel species in the genus Sulfuriferula.</title>
        <authorList>
            <person name="Mochizuki J."/>
            <person name="Kojima H."/>
            <person name="Fukui M."/>
        </authorList>
    </citation>
    <scope>NUCLEOTIDE SEQUENCE [LARGE SCALE GENOMIC DNA]</scope>
    <source>
        <strain evidence="3">SGTM</strain>
    </source>
</reference>
<dbReference type="NCBIfam" id="TIGR04336">
    <property type="entry name" value="AmmeMemoSam_B"/>
    <property type="match status" value="1"/>
</dbReference>
<dbReference type="InterPro" id="IPR002737">
    <property type="entry name" value="MEMO1_fam"/>
</dbReference>
<dbReference type="Proteomes" id="UP000463939">
    <property type="component" value="Chromosome"/>
</dbReference>
<evidence type="ECO:0000256" key="1">
    <source>
        <dbReference type="ARBA" id="ARBA00006315"/>
    </source>
</evidence>
<keyword evidence="3" id="KW-1185">Reference proteome</keyword>
<evidence type="ECO:0000313" key="2">
    <source>
        <dbReference type="EMBL" id="BBP01611.1"/>
    </source>
</evidence>
<gene>
    <name evidence="2" type="ORF">SFSGTM_23190</name>
</gene>
<dbReference type="KEGG" id="sniv:SFSGTM_23190"/>
<organism evidence="2 3">
    <name type="scientific">Sulfuriferula nivalis</name>
    <dbReference type="NCBI Taxonomy" id="2675298"/>
    <lineage>
        <taxon>Bacteria</taxon>
        <taxon>Pseudomonadati</taxon>
        <taxon>Pseudomonadota</taxon>
        <taxon>Betaproteobacteria</taxon>
        <taxon>Nitrosomonadales</taxon>
        <taxon>Sulfuricellaceae</taxon>
        <taxon>Sulfuriferula</taxon>
    </lineage>
</organism>
<dbReference type="EMBL" id="AP021881">
    <property type="protein sequence ID" value="BBP01611.1"/>
    <property type="molecule type" value="Genomic_DNA"/>
</dbReference>
<dbReference type="CDD" id="cd07361">
    <property type="entry name" value="MEMO_like"/>
    <property type="match status" value="1"/>
</dbReference>
<dbReference type="PANTHER" id="PTHR11060">
    <property type="entry name" value="PROTEIN MEMO1"/>
    <property type="match status" value="1"/>
</dbReference>